<name>D3T231_NATMM</name>
<evidence type="ECO:0000256" key="1">
    <source>
        <dbReference type="ARBA" id="ARBA00022598"/>
    </source>
</evidence>
<keyword evidence="8" id="KW-1185">Reference proteome</keyword>
<dbReference type="EMBL" id="CP001934">
    <property type="protein sequence ID" value="ADD07640.1"/>
    <property type="molecule type" value="Genomic_DNA"/>
</dbReference>
<dbReference type="Gene3D" id="3.10.20.70">
    <property type="entry name" value="Glutamine synthetase, N-terminal domain"/>
    <property type="match status" value="1"/>
</dbReference>
<evidence type="ECO:0000313" key="7">
    <source>
        <dbReference type="EMBL" id="ELY27120.1"/>
    </source>
</evidence>
<accession>D3T231</accession>
<dbReference type="SUPFAM" id="SSF54368">
    <property type="entry name" value="Glutamine synthetase, N-terminal domain"/>
    <property type="match status" value="1"/>
</dbReference>
<organism evidence="6 8">
    <name type="scientific">Natrialba magadii (strain ATCC 43099 / DSM 3394 / CCM 3739 / CIP 104546 / IAM 13178 / JCM 8861 / NBRC 102185 / NCIMB 2190 / MS3)</name>
    <name type="common">Natronobacterium magadii</name>
    <dbReference type="NCBI Taxonomy" id="547559"/>
    <lineage>
        <taxon>Archaea</taxon>
        <taxon>Methanobacteriati</taxon>
        <taxon>Methanobacteriota</taxon>
        <taxon>Stenosarchaea group</taxon>
        <taxon>Halobacteria</taxon>
        <taxon>Halobacteriales</taxon>
        <taxon>Natrialbaceae</taxon>
        <taxon>Natrialba</taxon>
    </lineage>
</organism>
<evidence type="ECO:0000256" key="2">
    <source>
        <dbReference type="PROSITE-ProRule" id="PRU01331"/>
    </source>
</evidence>
<dbReference type="GO" id="GO:0004356">
    <property type="term" value="F:glutamine synthetase activity"/>
    <property type="evidence" value="ECO:0007669"/>
    <property type="project" value="UniProtKB-EC"/>
</dbReference>
<keyword evidence="1 6" id="KW-0436">Ligase</keyword>
<comment type="similarity">
    <text evidence="2 3">Belongs to the glutamine synthetase family.</text>
</comment>
<feature type="domain" description="GS catalytic" evidence="5">
    <location>
        <begin position="113"/>
        <end position="433"/>
    </location>
</feature>
<dbReference type="InterPro" id="IPR036651">
    <property type="entry name" value="Gln_synt_N_sf"/>
</dbReference>
<evidence type="ECO:0000313" key="8">
    <source>
        <dbReference type="Proteomes" id="UP000001879"/>
    </source>
</evidence>
<dbReference type="PaxDb" id="547559-Nmag_4121"/>
<dbReference type="SMART" id="SM01230">
    <property type="entry name" value="Gln-synt_C"/>
    <property type="match status" value="1"/>
</dbReference>
<dbReference type="Gene3D" id="3.30.590.10">
    <property type="entry name" value="Glutamine synthetase/guanido kinase, catalytic domain"/>
    <property type="match status" value="1"/>
</dbReference>
<dbReference type="GO" id="GO:0006542">
    <property type="term" value="P:glutamine biosynthetic process"/>
    <property type="evidence" value="ECO:0007669"/>
    <property type="project" value="InterPro"/>
</dbReference>
<evidence type="ECO:0000256" key="4">
    <source>
        <dbReference type="SAM" id="MobiDB-lite"/>
    </source>
</evidence>
<dbReference type="eggNOG" id="arCOG01909">
    <property type="taxonomic scope" value="Archaea"/>
</dbReference>
<dbReference type="HOGENOM" id="CLU_017290_1_3_2"/>
<reference evidence="6" key="4">
    <citation type="submission" date="2016-09" db="EMBL/GenBank/DDBJ databases">
        <authorList>
            <person name="Pfeiffer F."/>
        </authorList>
    </citation>
    <scope>NUCLEOTIDE SEQUENCE</scope>
    <source>
        <strain evidence="6">ATCC 43099</strain>
        <plasmid evidence="6">pNMAG02</plasmid>
    </source>
</reference>
<reference evidence="6 8" key="2">
    <citation type="journal article" date="2012" name="BMC Genomics">
        <title>A comparative genomics perspective on the genetic content of the alkaliphilic haloarchaeon Natrialba magadii ATCC 43099T.</title>
        <authorList>
            <person name="Siddaramappa S."/>
            <person name="Challacombe J.F."/>
            <person name="Decastro R.E."/>
            <person name="Pfeiffer F."/>
            <person name="Sastre D.E."/>
            <person name="Gimenez M.I."/>
            <person name="Paggi R.A."/>
            <person name="Detter J.C."/>
            <person name="Davenport K.W."/>
            <person name="Goodwin L.A."/>
            <person name="Kyrpides N."/>
            <person name="Tapia R."/>
            <person name="Pitluck S."/>
            <person name="Lucas S."/>
            <person name="Woyke T."/>
            <person name="Maupin-Furlow J.A."/>
        </authorList>
    </citation>
    <scope>NUCLEOTIDE SEQUENCE [LARGE SCALE GENOMIC DNA]</scope>
    <source>
        <strain evidence="6">ATCC 43099</strain>
        <strain evidence="8">ATCC 43099 / DSM 3394 / CCM 3739 / CIP 104546 / IAM 13178 / JCM 8861 / NBRC 102185 / NCIMB 2190 / MS3</strain>
    </source>
</reference>
<dbReference type="OrthoDB" id="36124at2157"/>
<dbReference type="AlphaFoldDB" id="D3T231"/>
<evidence type="ECO:0000256" key="3">
    <source>
        <dbReference type="RuleBase" id="RU000384"/>
    </source>
</evidence>
<dbReference type="PANTHER" id="PTHR43785:SF12">
    <property type="entry name" value="TYPE-1 GLUTAMINE SYNTHETASE 2"/>
    <property type="match status" value="1"/>
</dbReference>
<proteinExistence type="inferred from homology"/>
<reference evidence="7 9" key="3">
    <citation type="journal article" date="2014" name="PLoS Genet.">
        <title>Phylogenetically driven sequencing of extremely halophilic archaea reveals strategies for static and dynamic osmo-response.</title>
        <authorList>
            <person name="Becker E.A."/>
            <person name="Seitzer P.M."/>
            <person name="Tritt A."/>
            <person name="Larsen D."/>
            <person name="Krusor M."/>
            <person name="Yao A.I."/>
            <person name="Wu D."/>
            <person name="Madern D."/>
            <person name="Eisen J.A."/>
            <person name="Darling A.E."/>
            <person name="Facciotti M.T."/>
        </authorList>
    </citation>
    <scope>NUCLEOTIDE SEQUENCE [LARGE SCALE GENOMIC DNA]</scope>
    <source>
        <strain evidence="9">ATCC 43099 / DSM 3394 / CCM 3739 / CIP 104546 / IAM 13178 / JCM 8861 / NBRC 102185 / NCIMB 2190 / MS3</strain>
        <strain evidence="7">MS-3</strain>
    </source>
</reference>
<dbReference type="Proteomes" id="UP000011543">
    <property type="component" value="Unassembled WGS sequence"/>
</dbReference>
<dbReference type="PANTHER" id="PTHR43785">
    <property type="entry name" value="GAMMA-GLUTAMYLPUTRESCINE SYNTHETASE"/>
    <property type="match status" value="1"/>
</dbReference>
<geneLocation type="plasmid" evidence="6 8">
    <name>pNMAG02</name>
</geneLocation>
<protein>
    <submittedName>
        <fullName evidence="7">Glutamate--ammonia ligase</fullName>
    </submittedName>
    <submittedName>
        <fullName evidence="6">Glutamine synthetase</fullName>
        <ecNumber evidence="6">6.3.1.2</ecNumber>
    </submittedName>
</protein>
<dbReference type="EC" id="6.3.1.2" evidence="6"/>
<dbReference type="Proteomes" id="UP000001879">
    <property type="component" value="Plasmid pNMAG02"/>
</dbReference>
<evidence type="ECO:0000313" key="6">
    <source>
        <dbReference type="EMBL" id="ADD07640.1"/>
    </source>
</evidence>
<dbReference type="EMBL" id="AOHS01000050">
    <property type="protein sequence ID" value="ELY27120.1"/>
    <property type="molecule type" value="Genomic_DNA"/>
</dbReference>
<dbReference type="Pfam" id="PF00120">
    <property type="entry name" value="Gln-synt_C"/>
    <property type="match status" value="1"/>
</dbReference>
<dbReference type="PROSITE" id="PS51987">
    <property type="entry name" value="GS_CATALYTIC"/>
    <property type="match status" value="1"/>
</dbReference>
<dbReference type="KEGG" id="nmg:Nmag_4121"/>
<dbReference type="InterPro" id="IPR008146">
    <property type="entry name" value="Gln_synth_cat_dom"/>
</dbReference>
<evidence type="ECO:0000313" key="9">
    <source>
        <dbReference type="Proteomes" id="UP000011543"/>
    </source>
</evidence>
<keyword evidence="6" id="KW-0614">Plasmid</keyword>
<evidence type="ECO:0000259" key="5">
    <source>
        <dbReference type="PROSITE" id="PS51987"/>
    </source>
</evidence>
<feature type="region of interest" description="Disordered" evidence="4">
    <location>
        <begin position="359"/>
        <end position="380"/>
    </location>
</feature>
<dbReference type="PATRIC" id="fig|547559.17.peg.2922"/>
<gene>
    <name evidence="6" type="primary">glnA5</name>
    <name evidence="6" type="ordered locus">Nmag_4121</name>
    <name evidence="7" type="ORF">C500_14820</name>
</gene>
<dbReference type="RefSeq" id="WP_004216176.1">
    <property type="nucleotide sequence ID" value="NC_013924.1"/>
</dbReference>
<dbReference type="GeneID" id="8828855"/>
<dbReference type="SUPFAM" id="SSF55931">
    <property type="entry name" value="Glutamine synthetase/guanido kinase"/>
    <property type="match status" value="1"/>
</dbReference>
<reference evidence="8" key="1">
    <citation type="submission" date="2010-02" db="EMBL/GenBank/DDBJ databases">
        <title>Complete sequence of plasmid 2 of Natrialba magadii ATCC 43099.</title>
        <authorList>
            <consortium name="US DOE Joint Genome Institute"/>
            <person name="Lucas S."/>
            <person name="Copeland A."/>
            <person name="Lapidus A."/>
            <person name="Cheng J.-F."/>
            <person name="Bruce D."/>
            <person name="Goodwin L."/>
            <person name="Pitluck S."/>
            <person name="Davenport K."/>
            <person name="Saunders E."/>
            <person name="Detter J.C."/>
            <person name="Han C."/>
            <person name="Tapia R."/>
            <person name="Land M."/>
            <person name="Hauser L."/>
            <person name="Kyrpides N."/>
            <person name="Mikhailova N."/>
            <person name="De Castro R.E."/>
            <person name="Maupin-Furlow J.A."/>
            <person name="Woyke T."/>
        </authorList>
    </citation>
    <scope>NUCLEOTIDE SEQUENCE [LARGE SCALE GENOMIC DNA]</scope>
    <source>
        <strain evidence="8">ATCC 43099 / DSM 3394 / CCM 3739 / CIP 104546 / IAM 13178 / JCM 8861 / NBRC 102185 / NCIMB 2190 / MS3</strain>
        <plasmid evidence="8">pNMAG02</plasmid>
    </source>
</reference>
<dbReference type="InterPro" id="IPR014746">
    <property type="entry name" value="Gln_synth/guanido_kin_cat_dom"/>
</dbReference>
<sequence>MIPDTITQTIEAEGIGEVIVEFPDIDGVARSKRVDADYFIEKFETGFSMNMLLLGVSSMTDVPEGSGLGESLNFADGTIHPVPETFRVVPWRDDTACVRCTYSFRGDTAGAYTRDLLARVVDNGPDLDIGVGAELEFHLLRENEDKSKDEIEPLTDGNHECITRATEAATAVYDHLRSWSDAMDIPLQVLMHEFGAGQFEVLFEHAGPMRTADRAFTFRELVKRAADAEDLTGTFMAVPFTDASANGFHLHVSAFDGEDNAFADGDTLSATGRAFVGGLLEHADALVALGCPTINSFKRFTPGSFSPYTRSWGYNNRTAAVRIPESKPLRVENRIPGADANPYLVVAATLAAGFHGVRENIDPGEPVDGDAAGQRPPLEDSPEVALRALENDDVLTEALGEEFIQAYTAVKRREREKFNDHVTDWERRYLGVL</sequence>